<evidence type="ECO:0000256" key="6">
    <source>
        <dbReference type="ARBA" id="ARBA00023183"/>
    </source>
</evidence>
<dbReference type="GO" id="GO:0005615">
    <property type="term" value="C:extracellular space"/>
    <property type="evidence" value="ECO:0007669"/>
    <property type="project" value="TreeGrafter"/>
</dbReference>
<evidence type="ECO:0000256" key="1">
    <source>
        <dbReference type="ARBA" id="ARBA00004613"/>
    </source>
</evidence>
<dbReference type="PANTHER" id="PTHR11551:SF7">
    <property type="entry name" value="INSULIN-LIKE GROWTH FACTOR-BINDING PROTEIN 4"/>
    <property type="match status" value="1"/>
</dbReference>
<feature type="compositionally biased region" description="Basic and acidic residues" evidence="7">
    <location>
        <begin position="315"/>
        <end position="333"/>
    </location>
</feature>
<feature type="signal peptide" evidence="8">
    <location>
        <begin position="1"/>
        <end position="29"/>
    </location>
</feature>
<dbReference type="Pfam" id="PF00219">
    <property type="entry name" value="IGFBP"/>
    <property type="match status" value="1"/>
</dbReference>
<dbReference type="PROSITE" id="PS00222">
    <property type="entry name" value="IGFBP_N_1"/>
    <property type="match status" value="1"/>
</dbReference>
<dbReference type="SUPFAM" id="SSF57184">
    <property type="entry name" value="Growth factor receptor domain"/>
    <property type="match status" value="1"/>
</dbReference>
<keyword evidence="5" id="KW-0325">Glycoprotein</keyword>
<keyword evidence="11" id="KW-1185">Reference proteome</keyword>
<comment type="subcellular location">
    <subcellularLocation>
        <location evidence="1">Secreted</location>
    </subcellularLocation>
</comment>
<keyword evidence="4" id="KW-1015">Disulfide bond</keyword>
<feature type="compositionally biased region" description="Basic residues" evidence="7">
    <location>
        <begin position="339"/>
        <end position="352"/>
    </location>
</feature>
<evidence type="ECO:0000256" key="8">
    <source>
        <dbReference type="SAM" id="SignalP"/>
    </source>
</evidence>
<keyword evidence="3" id="KW-0597">Phosphoprotein</keyword>
<keyword evidence="6" id="KW-0340">Growth factor binding</keyword>
<feature type="region of interest" description="Disordered" evidence="7">
    <location>
        <begin position="150"/>
        <end position="172"/>
    </location>
</feature>
<feature type="compositionally biased region" description="Low complexity" evidence="7">
    <location>
        <begin position="353"/>
        <end position="363"/>
    </location>
</feature>
<dbReference type="InterPro" id="IPR009030">
    <property type="entry name" value="Growth_fac_rcpt_cys_sf"/>
</dbReference>
<keyword evidence="2" id="KW-0964">Secreted</keyword>
<dbReference type="SMART" id="SM00121">
    <property type="entry name" value="IB"/>
    <property type="match status" value="1"/>
</dbReference>
<feature type="chain" id="PRO_5034528398" evidence="8">
    <location>
        <begin position="30"/>
        <end position="363"/>
    </location>
</feature>
<dbReference type="FunFam" id="4.10.40.20:FF:000001">
    <property type="entry name" value="Insulin-like growth factor binding protein 5"/>
    <property type="match status" value="1"/>
</dbReference>
<feature type="compositionally biased region" description="Low complexity" evidence="7">
    <location>
        <begin position="253"/>
        <end position="262"/>
    </location>
</feature>
<feature type="compositionally biased region" description="Polar residues" evidence="7">
    <location>
        <begin position="150"/>
        <end position="166"/>
    </location>
</feature>
<feature type="region of interest" description="Disordered" evidence="7">
    <location>
        <begin position="226"/>
        <end position="268"/>
    </location>
</feature>
<dbReference type="GO" id="GO:0031994">
    <property type="term" value="F:insulin-like growth factor I binding"/>
    <property type="evidence" value="ECO:0007669"/>
    <property type="project" value="TreeGrafter"/>
</dbReference>
<dbReference type="InterPro" id="IPR022327">
    <property type="entry name" value="IGFBP-4"/>
</dbReference>
<feature type="region of interest" description="Disordered" evidence="7">
    <location>
        <begin position="304"/>
        <end position="363"/>
    </location>
</feature>
<dbReference type="PRINTS" id="PR01976">
    <property type="entry name" value="IGFBPFAMILY"/>
</dbReference>
<sequence>MRGAAGSALPPVLPPLLLLLAAAAGPVGGEEAIQCPPCSEERLARCKAPQGCAELVREPGCGCCATCALGRGTACGVYTARCGAGLRCYPPRGVPRPLHTLMHGQGICTDLADVEAIQESLQPPEKEEIDHPNNSFNPCSIHDRKCLQKQQAKRVNNGNKMRNSGSPYPREETRPIVSTGAALGWGGGQDGWGGGPGVLGWGHSPAPLLAQRVPPIPAGAGFVPERAAPGAGEAGGLADPHARGPVRHPHPQLRPQRQLPPQAVSPGAGRAAGQVLVRGPQDGGEAAGFPGAEGGLGLSPAGGQHVSTTAPCRGQDSHRGCVGEEERGHDCRAAPRCRGTPHRHHALRHGPPRARGTAPRPVP</sequence>
<reference evidence="10" key="2">
    <citation type="submission" date="2025-09" db="UniProtKB">
        <authorList>
            <consortium name="Ensembl"/>
        </authorList>
    </citation>
    <scope>IDENTIFICATION</scope>
</reference>
<name>A0A8C3PNQ3_9CHAR</name>
<reference evidence="10" key="1">
    <citation type="submission" date="2025-08" db="UniProtKB">
        <authorList>
            <consortium name="Ensembl"/>
        </authorList>
    </citation>
    <scope>IDENTIFICATION</scope>
</reference>
<dbReference type="InterPro" id="IPR022321">
    <property type="entry name" value="IGFBP_1-6_chordata"/>
</dbReference>
<protein>
    <submittedName>
        <fullName evidence="10">Insulin like growth factor binding protein 4</fullName>
    </submittedName>
</protein>
<keyword evidence="8" id="KW-0732">Signal</keyword>
<evidence type="ECO:0000313" key="10">
    <source>
        <dbReference type="Ensembl" id="ENSCPGP00000016136.1"/>
    </source>
</evidence>
<feature type="domain" description="IGFBP N-terminal" evidence="9">
    <location>
        <begin position="31"/>
        <end position="111"/>
    </location>
</feature>
<proteinExistence type="predicted"/>
<dbReference type="Gene3D" id="4.10.40.20">
    <property type="match status" value="1"/>
</dbReference>
<dbReference type="PROSITE" id="PS51323">
    <property type="entry name" value="IGFBP_N_2"/>
    <property type="match status" value="1"/>
</dbReference>
<dbReference type="Ensembl" id="ENSCPGT00000017654.1">
    <property type="protein sequence ID" value="ENSCPGP00000016136.1"/>
    <property type="gene ID" value="ENSCPGG00000011365.1"/>
</dbReference>
<dbReference type="GO" id="GO:0043567">
    <property type="term" value="P:regulation of insulin-like growth factor receptor signaling pathway"/>
    <property type="evidence" value="ECO:0007669"/>
    <property type="project" value="TreeGrafter"/>
</dbReference>
<evidence type="ECO:0000256" key="4">
    <source>
        <dbReference type="ARBA" id="ARBA00023157"/>
    </source>
</evidence>
<evidence type="ECO:0000256" key="7">
    <source>
        <dbReference type="SAM" id="MobiDB-lite"/>
    </source>
</evidence>
<dbReference type="InterPro" id="IPR000867">
    <property type="entry name" value="IGFBP-like"/>
</dbReference>
<evidence type="ECO:0000256" key="5">
    <source>
        <dbReference type="ARBA" id="ARBA00023180"/>
    </source>
</evidence>
<evidence type="ECO:0000256" key="3">
    <source>
        <dbReference type="ARBA" id="ARBA00022553"/>
    </source>
</evidence>
<dbReference type="AlphaFoldDB" id="A0A8C3PNQ3"/>
<dbReference type="PANTHER" id="PTHR11551">
    <property type="entry name" value="INSULIN-LIKE GROWTH FACTOR BINDING PROTEIN"/>
    <property type="match status" value="1"/>
</dbReference>
<dbReference type="InterPro" id="IPR017891">
    <property type="entry name" value="Insulin_GF-bd_Cys-rich_CS"/>
</dbReference>
<evidence type="ECO:0000259" key="9">
    <source>
        <dbReference type="PROSITE" id="PS51323"/>
    </source>
</evidence>
<evidence type="ECO:0000256" key="2">
    <source>
        <dbReference type="ARBA" id="ARBA00022525"/>
    </source>
</evidence>
<accession>A0A8C3PNQ3</accession>
<evidence type="ECO:0000313" key="11">
    <source>
        <dbReference type="Proteomes" id="UP000694419"/>
    </source>
</evidence>
<dbReference type="Proteomes" id="UP000694419">
    <property type="component" value="Unplaced"/>
</dbReference>
<dbReference type="GO" id="GO:0031995">
    <property type="term" value="F:insulin-like growth factor II binding"/>
    <property type="evidence" value="ECO:0007669"/>
    <property type="project" value="TreeGrafter"/>
</dbReference>
<dbReference type="PRINTS" id="PR01980">
    <property type="entry name" value="IGFBPFAMILY4"/>
</dbReference>
<organism evidence="10 11">
    <name type="scientific">Calidris pygmaea</name>
    <name type="common">Spoon-billed sandpiper</name>
    <dbReference type="NCBI Taxonomy" id="425635"/>
    <lineage>
        <taxon>Eukaryota</taxon>
        <taxon>Metazoa</taxon>
        <taxon>Chordata</taxon>
        <taxon>Craniata</taxon>
        <taxon>Vertebrata</taxon>
        <taxon>Euteleostomi</taxon>
        <taxon>Archelosauria</taxon>
        <taxon>Archosauria</taxon>
        <taxon>Dinosauria</taxon>
        <taxon>Saurischia</taxon>
        <taxon>Theropoda</taxon>
        <taxon>Coelurosauria</taxon>
        <taxon>Aves</taxon>
        <taxon>Neognathae</taxon>
        <taxon>Neoaves</taxon>
        <taxon>Charadriiformes</taxon>
        <taxon>Scolopacidae</taxon>
        <taxon>Calidris</taxon>
    </lineage>
</organism>